<dbReference type="EMBL" id="VSKL01000002">
    <property type="protein sequence ID" value="TYB73534.1"/>
    <property type="molecule type" value="Genomic_DNA"/>
</dbReference>
<reference evidence="1 2" key="1">
    <citation type="submission" date="2019-08" db="EMBL/GenBank/DDBJ databases">
        <title>Genomes of Antarctic Bizionia species.</title>
        <authorList>
            <person name="Bowman J.P."/>
        </authorList>
    </citation>
    <scope>NUCLEOTIDE SEQUENCE [LARGE SCALE GENOMIC DNA]</scope>
    <source>
        <strain evidence="1 2">APA-1</strain>
    </source>
</reference>
<evidence type="ECO:0000313" key="2">
    <source>
        <dbReference type="Proteomes" id="UP000324358"/>
    </source>
</evidence>
<dbReference type="OrthoDB" id="1447180at2"/>
<accession>A0A5D0QZ73</accession>
<dbReference type="Proteomes" id="UP000324358">
    <property type="component" value="Unassembled WGS sequence"/>
</dbReference>
<dbReference type="RefSeq" id="WP_066247752.1">
    <property type="nucleotide sequence ID" value="NZ_VSKL01000002.1"/>
</dbReference>
<protein>
    <submittedName>
        <fullName evidence="1">Uncharacterized protein</fullName>
    </submittedName>
</protein>
<sequence>MKIASFTILTGISLCASICCPGEDDYIYSNTNVRNDTIIQIENNTNNFQVDDTIYISTTLNNEQVSINDTTVFLTDFIIPDSSDNFYYYYLNLYKETAYGTYALIELNENALEVIEGETTVDYQSLFVRCDFDNTIFNNKFGIKLLESGRYYLSGSQSYYNEDEELVSISTVSYNNEHISINSKIMESDTIGRYYFTVN</sequence>
<comment type="caution">
    <text evidence="1">The sequence shown here is derived from an EMBL/GenBank/DDBJ whole genome shotgun (WGS) entry which is preliminary data.</text>
</comment>
<name>A0A5D0QZ73_9FLAO</name>
<dbReference type="AlphaFoldDB" id="A0A5D0QZ73"/>
<proteinExistence type="predicted"/>
<organism evidence="1 2">
    <name type="scientific">Bizionia algoritergicola</name>
    <dbReference type="NCBI Taxonomy" id="291187"/>
    <lineage>
        <taxon>Bacteria</taxon>
        <taxon>Pseudomonadati</taxon>
        <taxon>Bacteroidota</taxon>
        <taxon>Flavobacteriia</taxon>
        <taxon>Flavobacteriales</taxon>
        <taxon>Flavobacteriaceae</taxon>
        <taxon>Bizionia</taxon>
    </lineage>
</organism>
<evidence type="ECO:0000313" key="1">
    <source>
        <dbReference type="EMBL" id="TYB73534.1"/>
    </source>
</evidence>
<keyword evidence="2" id="KW-1185">Reference proteome</keyword>
<gene>
    <name evidence="1" type="ORF">ES675_07720</name>
</gene>